<dbReference type="RefSeq" id="WP_101678160.1">
    <property type="nucleotide sequence ID" value="NZ_CP136958.1"/>
</dbReference>
<dbReference type="InterPro" id="IPR036397">
    <property type="entry name" value="RNaseH_sf"/>
</dbReference>
<sequence length="294" mass="31904">MMVPMVLDYAVKAEAKSVFIAISVDGMCTVTECSPQRFRRLAVESFIELVGEHAGDELVVYSSICEIGALVKAYPALFGTVHMCSTVGGVLAADFEAARAACRKAIEPPERACVVVATDASMRDRSHRAGISLVSSNGLVKARATSVKNIHDAELWAIDYALDAWVGETKQLHILTDSRYAYQDLSSPTLAGHLSDTTRLPLRRCAWNLYRAYGHTDVHIHWVRGHNGHPLNELADEVAMFTRRNDSWGLGETQVAMLERARAACAQLVDGSAAEDFVPAVSGPDAWVSVTCAA</sequence>
<dbReference type="InterPro" id="IPR012337">
    <property type="entry name" value="RNaseH-like_sf"/>
</dbReference>
<dbReference type="Proteomes" id="UP000234560">
    <property type="component" value="Chromosome"/>
</dbReference>
<dbReference type="EMBL" id="CP136958">
    <property type="protein sequence ID" value="WOT02061.1"/>
    <property type="molecule type" value="Genomic_DNA"/>
</dbReference>
<reference evidence="2" key="2">
    <citation type="submission" date="2023-10" db="EMBL/GenBank/DDBJ databases">
        <authorList>
            <person name="Choi B."/>
        </authorList>
    </citation>
    <scope>NUCLEOTIDE SEQUENCE</scope>
    <source>
        <strain evidence="2">UMB0763</strain>
    </source>
</reference>
<feature type="domain" description="RNase H type-1" evidence="1">
    <location>
        <begin position="110"/>
        <end position="244"/>
    </location>
</feature>
<dbReference type="GO" id="GO:0004523">
    <property type="term" value="F:RNA-DNA hybrid ribonuclease activity"/>
    <property type="evidence" value="ECO:0007669"/>
    <property type="project" value="InterPro"/>
</dbReference>
<accession>A0AAF1BWP2</accession>
<organism evidence="2 3">
    <name type="scientific">Corynebacterium pyruviciproducens</name>
    <dbReference type="NCBI Taxonomy" id="598660"/>
    <lineage>
        <taxon>Bacteria</taxon>
        <taxon>Bacillati</taxon>
        <taxon>Actinomycetota</taxon>
        <taxon>Actinomycetes</taxon>
        <taxon>Mycobacteriales</taxon>
        <taxon>Corynebacteriaceae</taxon>
        <taxon>Corynebacterium</taxon>
    </lineage>
</organism>
<dbReference type="Pfam" id="PF00075">
    <property type="entry name" value="RNase_H"/>
    <property type="match status" value="1"/>
</dbReference>
<reference evidence="2" key="1">
    <citation type="submission" date="2017-12" db="EMBL/GenBank/DDBJ databases">
        <authorList>
            <person name="Thomas-White K."/>
            <person name="Wolfe A.J."/>
        </authorList>
    </citation>
    <scope>NUCLEOTIDE SEQUENCE</scope>
    <source>
        <strain evidence="2">UMB0763</strain>
    </source>
</reference>
<dbReference type="SUPFAM" id="SSF53098">
    <property type="entry name" value="Ribonuclease H-like"/>
    <property type="match status" value="1"/>
</dbReference>
<dbReference type="KEGG" id="cpyr:CYJ47_12565"/>
<evidence type="ECO:0000313" key="2">
    <source>
        <dbReference type="EMBL" id="WOT02061.1"/>
    </source>
</evidence>
<dbReference type="InterPro" id="IPR002156">
    <property type="entry name" value="RNaseH_domain"/>
</dbReference>
<proteinExistence type="predicted"/>
<dbReference type="PROSITE" id="PS50879">
    <property type="entry name" value="RNASE_H_1"/>
    <property type="match status" value="1"/>
</dbReference>
<protein>
    <submittedName>
        <fullName evidence="2">RNase H family protein</fullName>
    </submittedName>
</protein>
<dbReference type="AlphaFoldDB" id="A0AAF1BWP2"/>
<name>A0AAF1BWP2_9CORY</name>
<evidence type="ECO:0000313" key="3">
    <source>
        <dbReference type="Proteomes" id="UP000234560"/>
    </source>
</evidence>
<dbReference type="GO" id="GO:0003676">
    <property type="term" value="F:nucleic acid binding"/>
    <property type="evidence" value="ECO:0007669"/>
    <property type="project" value="InterPro"/>
</dbReference>
<dbReference type="Gene3D" id="3.30.420.10">
    <property type="entry name" value="Ribonuclease H-like superfamily/Ribonuclease H"/>
    <property type="match status" value="1"/>
</dbReference>
<gene>
    <name evidence="2" type="ORF">CYJ47_12565</name>
</gene>
<evidence type="ECO:0000259" key="1">
    <source>
        <dbReference type="PROSITE" id="PS50879"/>
    </source>
</evidence>